<evidence type="ECO:0000256" key="4">
    <source>
        <dbReference type="ARBA" id="ARBA00022490"/>
    </source>
</evidence>
<keyword evidence="4" id="KW-0963">Cytoplasm</keyword>
<evidence type="ECO:0000259" key="11">
    <source>
        <dbReference type="PROSITE" id="PS50059"/>
    </source>
</evidence>
<proteinExistence type="inferred from homology"/>
<name>A0A376G381_9FLAO</name>
<evidence type="ECO:0000256" key="3">
    <source>
        <dbReference type="ARBA" id="ARBA00006577"/>
    </source>
</evidence>
<evidence type="ECO:0000256" key="9">
    <source>
        <dbReference type="PROSITE-ProRule" id="PRU00277"/>
    </source>
</evidence>
<evidence type="ECO:0000256" key="6">
    <source>
        <dbReference type="ARBA" id="ARBA00023186"/>
    </source>
</evidence>
<evidence type="ECO:0000313" key="14">
    <source>
        <dbReference type="Proteomes" id="UP000254737"/>
    </source>
</evidence>
<sequence length="166" mass="18035">MSIENNNVVSVNYSLHTIEANGEKVFVEQSNTEEPLTFLFGAGMMIPKFEEELKELTIGDKKSFVITPAEGYGERVEEAVAQLPLDMFKESGLPPVGAILPLTDDAGNQFRASVVEVTEEAVIADLNPPMAGKTLEFEVEILNVRPATEEELSHGHAHGVDGTQGH</sequence>
<evidence type="ECO:0000256" key="1">
    <source>
        <dbReference type="ARBA" id="ARBA00000971"/>
    </source>
</evidence>
<evidence type="ECO:0000256" key="2">
    <source>
        <dbReference type="ARBA" id="ARBA00004496"/>
    </source>
</evidence>
<evidence type="ECO:0000313" key="12">
    <source>
        <dbReference type="EMBL" id="RRT93729.1"/>
    </source>
</evidence>
<dbReference type="InterPro" id="IPR046357">
    <property type="entry name" value="PPIase_dom_sf"/>
</dbReference>
<evidence type="ECO:0000256" key="7">
    <source>
        <dbReference type="ARBA" id="ARBA00023235"/>
    </source>
</evidence>
<evidence type="ECO:0000256" key="10">
    <source>
        <dbReference type="RuleBase" id="RU003915"/>
    </source>
</evidence>
<comment type="catalytic activity">
    <reaction evidence="1 9 10">
        <text>[protein]-peptidylproline (omega=180) = [protein]-peptidylproline (omega=0)</text>
        <dbReference type="Rhea" id="RHEA:16237"/>
        <dbReference type="Rhea" id="RHEA-COMP:10747"/>
        <dbReference type="Rhea" id="RHEA-COMP:10748"/>
        <dbReference type="ChEBI" id="CHEBI:83833"/>
        <dbReference type="ChEBI" id="CHEBI:83834"/>
        <dbReference type="EC" id="5.2.1.8"/>
    </reaction>
</comment>
<organism evidence="13 14">
    <name type="scientific">Empedobacter falsenii</name>
    <dbReference type="NCBI Taxonomy" id="343874"/>
    <lineage>
        <taxon>Bacteria</taxon>
        <taxon>Pseudomonadati</taxon>
        <taxon>Bacteroidota</taxon>
        <taxon>Flavobacteriia</taxon>
        <taxon>Flavobacteriales</taxon>
        <taxon>Weeksellaceae</taxon>
        <taxon>Empedobacter</taxon>
    </lineage>
</organism>
<dbReference type="STRING" id="343874.GCA_000805695_02885"/>
<dbReference type="PANTHER" id="PTHR47861:SF3">
    <property type="entry name" value="FKBP-TYPE PEPTIDYL-PROLYL CIS-TRANS ISOMERASE SLYD"/>
    <property type="match status" value="1"/>
</dbReference>
<dbReference type="GO" id="GO:0042026">
    <property type="term" value="P:protein refolding"/>
    <property type="evidence" value="ECO:0007669"/>
    <property type="project" value="UniProtKB-ARBA"/>
</dbReference>
<dbReference type="Gene3D" id="3.10.50.40">
    <property type="match status" value="1"/>
</dbReference>
<reference evidence="13 14" key="1">
    <citation type="submission" date="2018-06" db="EMBL/GenBank/DDBJ databases">
        <authorList>
            <consortium name="Pathogen Informatics"/>
            <person name="Doyle S."/>
        </authorList>
    </citation>
    <scope>NUCLEOTIDE SEQUENCE [LARGE SCALE GENOMIC DNA]</scope>
    <source>
        <strain evidence="13 14">NCTC13456</strain>
    </source>
</reference>
<dbReference type="GO" id="GO:0005737">
    <property type="term" value="C:cytoplasm"/>
    <property type="evidence" value="ECO:0007669"/>
    <property type="project" value="UniProtKB-SubCell"/>
</dbReference>
<gene>
    <name evidence="13" type="primary">slyD</name>
    <name evidence="12" type="ORF">EGI89_02395</name>
    <name evidence="13" type="ORF">NCTC13456_01366</name>
</gene>
<reference evidence="12 15" key="2">
    <citation type="submission" date="2018-10" db="EMBL/GenBank/DDBJ databases">
        <title>Transmission dynamics of multidrug resistant bacteria on intensive care unit surfaces.</title>
        <authorList>
            <person name="D'Souza A.W."/>
            <person name="Potter R.F."/>
            <person name="Wallace M."/>
            <person name="Shupe A."/>
            <person name="Patel S."/>
            <person name="Sun S."/>
            <person name="Gul D."/>
            <person name="Kwon J.H."/>
            <person name="Andleeb S."/>
            <person name="Burnham C.-A.D."/>
            <person name="Dantas G."/>
        </authorList>
    </citation>
    <scope>NUCLEOTIDE SEQUENCE [LARGE SCALE GENOMIC DNA]</scope>
    <source>
        <strain evidence="12 15">WF_348</strain>
    </source>
</reference>
<feature type="domain" description="PPIase FKBP-type" evidence="11">
    <location>
        <begin position="6"/>
        <end position="84"/>
    </location>
</feature>
<dbReference type="GO" id="GO:0003755">
    <property type="term" value="F:peptidyl-prolyl cis-trans isomerase activity"/>
    <property type="evidence" value="ECO:0007669"/>
    <property type="project" value="UniProtKB-UniRule"/>
</dbReference>
<keyword evidence="7 9" id="KW-0413">Isomerase</keyword>
<dbReference type="Pfam" id="PF00254">
    <property type="entry name" value="FKBP_C"/>
    <property type="match status" value="1"/>
</dbReference>
<dbReference type="EMBL" id="RHPO01000003">
    <property type="protein sequence ID" value="RRT93729.1"/>
    <property type="molecule type" value="Genomic_DNA"/>
</dbReference>
<dbReference type="Proteomes" id="UP000267844">
    <property type="component" value="Unassembled WGS sequence"/>
</dbReference>
<dbReference type="RefSeq" id="WP_038332370.1">
    <property type="nucleotide sequence ID" value="NZ_JAIKTW010000024.1"/>
</dbReference>
<dbReference type="EMBL" id="UFXS01000001">
    <property type="protein sequence ID" value="STD55109.1"/>
    <property type="molecule type" value="Genomic_DNA"/>
</dbReference>
<dbReference type="Proteomes" id="UP000254737">
    <property type="component" value="Unassembled WGS sequence"/>
</dbReference>
<dbReference type="PROSITE" id="PS50059">
    <property type="entry name" value="FKBP_PPIASE"/>
    <property type="match status" value="1"/>
</dbReference>
<protein>
    <recommendedName>
        <fullName evidence="10">Peptidyl-prolyl cis-trans isomerase</fullName>
        <ecNumber evidence="10">5.2.1.8</ecNumber>
    </recommendedName>
</protein>
<evidence type="ECO:0000256" key="5">
    <source>
        <dbReference type="ARBA" id="ARBA00023110"/>
    </source>
</evidence>
<dbReference type="SUPFAM" id="SSF54534">
    <property type="entry name" value="FKBP-like"/>
    <property type="match status" value="1"/>
</dbReference>
<keyword evidence="5 9" id="KW-0697">Rotamase</keyword>
<evidence type="ECO:0000313" key="13">
    <source>
        <dbReference type="EMBL" id="STD55109.1"/>
    </source>
</evidence>
<dbReference type="InterPro" id="IPR001179">
    <property type="entry name" value="PPIase_FKBP_dom"/>
</dbReference>
<comment type="similarity">
    <text evidence="3 10">Belongs to the FKBP-type PPIase family.</text>
</comment>
<dbReference type="PANTHER" id="PTHR47861">
    <property type="entry name" value="FKBP-TYPE PEPTIDYL-PROLYL CIS-TRANS ISOMERASE SLYD"/>
    <property type="match status" value="1"/>
</dbReference>
<dbReference type="EC" id="5.2.1.8" evidence="10"/>
<comment type="function">
    <text evidence="8">Also involved in hydrogenase metallocenter assembly, probably by participating in the nickel insertion step. This function in hydrogenase biosynthesis requires chaperone activity and the presence of the metal-binding domain, but not PPIase activity.</text>
</comment>
<evidence type="ECO:0000256" key="8">
    <source>
        <dbReference type="ARBA" id="ARBA00037071"/>
    </source>
</evidence>
<dbReference type="OrthoDB" id="9808891at2"/>
<evidence type="ECO:0000313" key="15">
    <source>
        <dbReference type="Proteomes" id="UP000267844"/>
    </source>
</evidence>
<accession>A0A376G381</accession>
<keyword evidence="6" id="KW-0143">Chaperone</keyword>
<dbReference type="AlphaFoldDB" id="A0A376G381"/>
<comment type="subcellular location">
    <subcellularLocation>
        <location evidence="2">Cytoplasm</location>
    </subcellularLocation>
</comment>